<feature type="domain" description="Phage terminase large subunit GpA ATPase" evidence="1">
    <location>
        <begin position="61"/>
        <end position="323"/>
    </location>
</feature>
<dbReference type="InterPro" id="IPR008866">
    <property type="entry name" value="Phage_lambda_GpA-like"/>
</dbReference>
<evidence type="ECO:0000259" key="1">
    <source>
        <dbReference type="Pfam" id="PF05876"/>
    </source>
</evidence>
<keyword evidence="3" id="KW-0378">Hydrolase</keyword>
<keyword evidence="4" id="KW-1185">Reference proteome</keyword>
<dbReference type="PANTHER" id="PTHR34413:SF2">
    <property type="entry name" value="PROPHAGE TAIL FIBER ASSEMBLY PROTEIN HOMOLOG TFAE-RELATED"/>
    <property type="match status" value="1"/>
</dbReference>
<sequence>MTRGRKKHMRPATIAELIAEARFPSLEHIVSKAFGEMVPPVRMSVPEAAQKYMRMGSGSGHGVPWSATKTPYMIEPMEMLTSLDHQGVVFVGPARTGKSVPALGWIAHTVITDPEDMMFVQMDRENARKWSKGDLDRFLAASPEVRKRQMTRREDDNTFDKQFSSGMRVLVTYPTANNLSNITVGKVWLIDYERMDDLVDGEGTPWDMAQKRTQTKGRFGMTVAEASPNPHKEIRDPKWSPSTPHEAPPIRGIFEIYNRGDRRRWHWCCPSCGEWFEPDFKLLDWGGKTDPMEAKEATVMVCPSNGCVIKPTQKFKLNLRGRWVPEGGRLTPEGNLEPRPGMVIRRSDIASFWLKGPAAAYQSWGEMVLKYLNAQKALEETGDDGPLRTTVTTDQGSYYIPASRLSDRSPEDLKERAEDWGSTEDEPTVPHGVRFIVMTVDVQKTAFVLQAVGFMANGDAVVIDGFKVRLSNRLNADGDKLPIDPFAYGEDWDTLIDAALLRSYPLADGSGRRMRVRAVGCDSGGGEGAAANAYNFWRRLKKRGDNSHRNFILVKGEPSRTAPRARTTWPDSSQKDRNAIARGDVPVLLLNANSLKDQVSAMLARRVGQDNEDAVTGGMLRYPDWMPQWFYAQMTTEIRTDKGWENPRKRRNEVFDLTYYAIGVAVRPVEKAVPFANIQVERIDWNNPPAWAADWDDNDLVFGSEQQASASSAPRTRKDFAELAKSLA</sequence>
<dbReference type="InterPro" id="IPR046453">
    <property type="entry name" value="GpA_ATPase"/>
</dbReference>
<dbReference type="EMBL" id="JBHTFQ010000002">
    <property type="protein sequence ID" value="MFC7703772.1"/>
    <property type="molecule type" value="Genomic_DNA"/>
</dbReference>
<dbReference type="Pfam" id="PF20454">
    <property type="entry name" value="GpA_nuclease"/>
    <property type="match status" value="1"/>
</dbReference>
<proteinExistence type="inferred from homology"/>
<organism evidence="3 4">
    <name type="scientific">Plastorhodobacter daqingensis</name>
    <dbReference type="NCBI Taxonomy" id="1387281"/>
    <lineage>
        <taxon>Bacteria</taxon>
        <taxon>Pseudomonadati</taxon>
        <taxon>Pseudomonadota</taxon>
        <taxon>Alphaproteobacteria</taxon>
        <taxon>Rhodobacterales</taxon>
        <taxon>Paracoccaceae</taxon>
        <taxon>Plastorhodobacter</taxon>
    </lineage>
</organism>
<protein>
    <submittedName>
        <fullName evidence="3">Terminase gpA endonuclease subunit</fullName>
    </submittedName>
</protein>
<evidence type="ECO:0000313" key="3">
    <source>
        <dbReference type="EMBL" id="MFC7703772.1"/>
    </source>
</evidence>
<dbReference type="Proteomes" id="UP001596516">
    <property type="component" value="Unassembled WGS sequence"/>
</dbReference>
<evidence type="ECO:0000259" key="2">
    <source>
        <dbReference type="Pfam" id="PF20454"/>
    </source>
</evidence>
<dbReference type="GO" id="GO:0004519">
    <property type="term" value="F:endonuclease activity"/>
    <property type="evidence" value="ECO:0007669"/>
    <property type="project" value="UniProtKB-KW"/>
</dbReference>
<keyword evidence="3" id="KW-0255">Endonuclease</keyword>
<dbReference type="Pfam" id="PF05876">
    <property type="entry name" value="GpA_ATPase"/>
    <property type="match status" value="1"/>
</dbReference>
<dbReference type="RefSeq" id="WP_377400690.1">
    <property type="nucleotide sequence ID" value="NZ_JBHTFQ010000002.1"/>
</dbReference>
<reference evidence="4" key="1">
    <citation type="journal article" date="2019" name="Int. J. Syst. Evol. Microbiol.">
        <title>The Global Catalogue of Microorganisms (GCM) 10K type strain sequencing project: providing services to taxonomists for standard genome sequencing and annotation.</title>
        <authorList>
            <consortium name="The Broad Institute Genomics Platform"/>
            <consortium name="The Broad Institute Genome Sequencing Center for Infectious Disease"/>
            <person name="Wu L."/>
            <person name="Ma J."/>
        </authorList>
    </citation>
    <scope>NUCLEOTIDE SEQUENCE [LARGE SCALE GENOMIC DNA]</scope>
    <source>
        <strain evidence="4">CGMCC 1.12750</strain>
    </source>
</reference>
<dbReference type="InterPro" id="IPR051220">
    <property type="entry name" value="TFA_Chaperone"/>
</dbReference>
<comment type="caution">
    <text evidence="3">The sequence shown here is derived from an EMBL/GenBank/DDBJ whole genome shotgun (WGS) entry which is preliminary data.</text>
</comment>
<name>A0ABW2UGJ7_9RHOB</name>
<evidence type="ECO:0000313" key="4">
    <source>
        <dbReference type="Proteomes" id="UP001596516"/>
    </source>
</evidence>
<feature type="domain" description="Terminase large subunit GpA endonuclease" evidence="2">
    <location>
        <begin position="349"/>
        <end position="664"/>
    </location>
</feature>
<dbReference type="PANTHER" id="PTHR34413">
    <property type="entry name" value="PROPHAGE TAIL FIBER ASSEMBLY PROTEIN HOMOLOG TFAE-RELATED-RELATED"/>
    <property type="match status" value="1"/>
</dbReference>
<accession>A0ABW2UGJ7</accession>
<dbReference type="HAMAP" id="MF_04144">
    <property type="entry name" value="TERL_LAMBDA"/>
    <property type="match status" value="1"/>
</dbReference>
<gene>
    <name evidence="3" type="ORF">ACFQXB_06160</name>
</gene>
<dbReference type="InterPro" id="IPR046454">
    <property type="entry name" value="GpA_endonuclease"/>
</dbReference>
<keyword evidence="3" id="KW-0540">Nuclease</keyword>